<dbReference type="AlphaFoldDB" id="A0A5C6VLJ6"/>
<reference evidence="2 3" key="1">
    <citation type="journal article" date="2005" name="Int. J. Syst. Evol. Microbiol.">
        <title>Bacillus litoralis sp. nov., isolated from a tidal flat of the Yellow Sea in Korea.</title>
        <authorList>
            <person name="Yoon J.H."/>
            <person name="Oh T.K."/>
        </authorList>
    </citation>
    <scope>NUCLEOTIDE SEQUENCE [LARGE SCALE GENOMIC DNA]</scope>
    <source>
        <strain evidence="2 3">SW-211</strain>
    </source>
</reference>
<dbReference type="InterPro" id="IPR018392">
    <property type="entry name" value="LysM"/>
</dbReference>
<dbReference type="EMBL" id="VOQF01000013">
    <property type="protein sequence ID" value="TXC86077.1"/>
    <property type="molecule type" value="Genomic_DNA"/>
</dbReference>
<organism evidence="2 3">
    <name type="scientific">Metabacillus litoralis</name>
    <dbReference type="NCBI Taxonomy" id="152268"/>
    <lineage>
        <taxon>Bacteria</taxon>
        <taxon>Bacillati</taxon>
        <taxon>Bacillota</taxon>
        <taxon>Bacilli</taxon>
        <taxon>Bacillales</taxon>
        <taxon>Bacillaceae</taxon>
        <taxon>Metabacillus</taxon>
    </lineage>
</organism>
<dbReference type="Pfam" id="PF01476">
    <property type="entry name" value="LysM"/>
    <property type="match status" value="1"/>
</dbReference>
<sequence length="35" mass="4023">MTSLKGLTINQIKTYNHLSFNIIYVGQVLQQLTEI</sequence>
<gene>
    <name evidence="2" type="ORF">FS935_18485</name>
</gene>
<protein>
    <recommendedName>
        <fullName evidence="1">LysM domain-containing protein</fullName>
    </recommendedName>
</protein>
<keyword evidence="3" id="KW-1185">Reference proteome</keyword>
<comment type="caution">
    <text evidence="2">The sequence shown here is derived from an EMBL/GenBank/DDBJ whole genome shotgun (WGS) entry which is preliminary data.</text>
</comment>
<evidence type="ECO:0000259" key="1">
    <source>
        <dbReference type="Pfam" id="PF01476"/>
    </source>
</evidence>
<accession>A0A5C6VLJ6</accession>
<evidence type="ECO:0000313" key="2">
    <source>
        <dbReference type="EMBL" id="TXC86077.1"/>
    </source>
</evidence>
<name>A0A5C6VLJ6_9BACI</name>
<evidence type="ECO:0000313" key="3">
    <source>
        <dbReference type="Proteomes" id="UP000321363"/>
    </source>
</evidence>
<dbReference type="Proteomes" id="UP000321363">
    <property type="component" value="Unassembled WGS sequence"/>
</dbReference>
<feature type="domain" description="LysM" evidence="1">
    <location>
        <begin position="6"/>
        <end position="30"/>
    </location>
</feature>
<proteinExistence type="predicted"/>